<dbReference type="GO" id="GO:0005739">
    <property type="term" value="C:mitochondrion"/>
    <property type="evidence" value="ECO:0007669"/>
    <property type="project" value="TreeGrafter"/>
</dbReference>
<dbReference type="SUPFAM" id="SSF48452">
    <property type="entry name" value="TPR-like"/>
    <property type="match status" value="1"/>
</dbReference>
<keyword evidence="4" id="KW-0677">Repeat</keyword>
<feature type="compositionally biased region" description="Basic residues" evidence="9">
    <location>
        <begin position="69"/>
        <end position="78"/>
    </location>
</feature>
<keyword evidence="6" id="KW-0206">Cytoskeleton</keyword>
<evidence type="ECO:0000256" key="5">
    <source>
        <dbReference type="ARBA" id="ARBA00022803"/>
    </source>
</evidence>
<dbReference type="EMBL" id="VTPC01004935">
    <property type="protein sequence ID" value="KAF2896576.1"/>
    <property type="molecule type" value="Genomic_DNA"/>
</dbReference>
<evidence type="ECO:0000256" key="10">
    <source>
        <dbReference type="SAM" id="Phobius"/>
    </source>
</evidence>
<evidence type="ECO:0000256" key="8">
    <source>
        <dbReference type="ARBA" id="ARBA00041958"/>
    </source>
</evidence>
<comment type="subunit">
    <text evidence="2">Interacts with microtubules.</text>
</comment>
<comment type="caution">
    <text evidence="11">The sequence shown here is derived from an EMBL/GenBank/DDBJ whole genome shotgun (WGS) entry which is preliminary data.</text>
</comment>
<dbReference type="OrthoDB" id="512473at2759"/>
<feature type="transmembrane region" description="Helical" evidence="10">
    <location>
        <begin position="6"/>
        <end position="26"/>
    </location>
</feature>
<evidence type="ECO:0000256" key="1">
    <source>
        <dbReference type="ARBA" id="ARBA00004245"/>
    </source>
</evidence>
<dbReference type="InterPro" id="IPR011990">
    <property type="entry name" value="TPR-like_helical_dom_sf"/>
</dbReference>
<name>A0A8K0D3K1_IGNLU</name>
<feature type="region of interest" description="Disordered" evidence="9">
    <location>
        <begin position="66"/>
        <end position="89"/>
    </location>
</feature>
<sequence>MTSNNSIYFLGAAVVGIVSAAGIFIAEHFRQERRRHAMAQDLARLDQQLCGMRKELEQLRQLQREKTAQRLKKSKRQSPRPLSSISSASDDYNSALEVDSSDLEFYDLSEDEDTTNTITSLDQTLKEIDNKLNASNTEVIKDSLDKLTDLCLDFPENPELLWRIGKAHHKIGSASNDNLIKQEHATKGLAACESALKLNSNIAEAHKWYAILVGSLVHMQSVKEKISNGYLFKQHLDEALKLNPDDSTLHHLLGRFAYETASLKWYERKVAATFFAEPPSATFEEALEYALAAEGLTKTDWKENKLLIAKCEIALGKYHDAVESLLKADEMHNDGCMDITIDSEIKTLLQQYNSYR</sequence>
<dbReference type="InterPro" id="IPR049039">
    <property type="entry name" value="RMD1-3_a_helical_rpt"/>
</dbReference>
<organism evidence="11 12">
    <name type="scientific">Ignelater luminosus</name>
    <name type="common">Cucubano</name>
    <name type="synonym">Pyrophorus luminosus</name>
    <dbReference type="NCBI Taxonomy" id="2038154"/>
    <lineage>
        <taxon>Eukaryota</taxon>
        <taxon>Metazoa</taxon>
        <taxon>Ecdysozoa</taxon>
        <taxon>Arthropoda</taxon>
        <taxon>Hexapoda</taxon>
        <taxon>Insecta</taxon>
        <taxon>Pterygota</taxon>
        <taxon>Neoptera</taxon>
        <taxon>Endopterygota</taxon>
        <taxon>Coleoptera</taxon>
        <taxon>Polyphaga</taxon>
        <taxon>Elateriformia</taxon>
        <taxon>Elateroidea</taxon>
        <taxon>Elateridae</taxon>
        <taxon>Agrypninae</taxon>
        <taxon>Pyrophorini</taxon>
        <taxon>Ignelater</taxon>
    </lineage>
</organism>
<dbReference type="Gene3D" id="1.25.40.10">
    <property type="entry name" value="Tetratricopeptide repeat domain"/>
    <property type="match status" value="1"/>
</dbReference>
<keyword evidence="12" id="KW-1185">Reference proteome</keyword>
<dbReference type="AlphaFoldDB" id="A0A8K0D3K1"/>
<evidence type="ECO:0000256" key="4">
    <source>
        <dbReference type="ARBA" id="ARBA00022737"/>
    </source>
</evidence>
<dbReference type="GO" id="GO:0005876">
    <property type="term" value="C:spindle microtubule"/>
    <property type="evidence" value="ECO:0007669"/>
    <property type="project" value="TreeGrafter"/>
</dbReference>
<protein>
    <recommendedName>
        <fullName evidence="7">Regulator of microtubule dynamics protein 1</fullName>
    </recommendedName>
    <alternativeName>
        <fullName evidence="8">Protein FAM82B</fullName>
    </alternativeName>
</protein>
<evidence type="ECO:0000256" key="3">
    <source>
        <dbReference type="ARBA" id="ARBA00022490"/>
    </source>
</evidence>
<keyword evidence="5" id="KW-0802">TPR repeat</keyword>
<feature type="compositionally biased region" description="Low complexity" evidence="9">
    <location>
        <begin position="79"/>
        <end position="89"/>
    </location>
</feature>
<dbReference type="PANTHER" id="PTHR16056">
    <property type="entry name" value="REGULATOR OF MICROTUBULE DYNAMICS PROTEIN"/>
    <property type="match status" value="1"/>
</dbReference>
<evidence type="ECO:0000256" key="2">
    <source>
        <dbReference type="ARBA" id="ARBA00011375"/>
    </source>
</evidence>
<keyword evidence="3" id="KW-0963">Cytoplasm</keyword>
<dbReference type="PANTHER" id="PTHR16056:SF16">
    <property type="entry name" value="REGULATOR OF MICROTUBULE DYNAMICS PROTEIN 1"/>
    <property type="match status" value="1"/>
</dbReference>
<proteinExistence type="predicted"/>
<evidence type="ECO:0000256" key="7">
    <source>
        <dbReference type="ARBA" id="ARBA00039966"/>
    </source>
</evidence>
<keyword evidence="10" id="KW-0812">Transmembrane</keyword>
<keyword evidence="10" id="KW-1133">Transmembrane helix</keyword>
<evidence type="ECO:0000313" key="11">
    <source>
        <dbReference type="EMBL" id="KAF2896576.1"/>
    </source>
</evidence>
<comment type="subcellular location">
    <subcellularLocation>
        <location evidence="1">Cytoplasm</location>
        <location evidence="1">Cytoskeleton</location>
    </subcellularLocation>
</comment>
<dbReference type="GO" id="GO:0008017">
    <property type="term" value="F:microtubule binding"/>
    <property type="evidence" value="ECO:0007669"/>
    <property type="project" value="TreeGrafter"/>
</dbReference>
<reference evidence="11" key="1">
    <citation type="submission" date="2019-08" db="EMBL/GenBank/DDBJ databases">
        <title>The genome of the North American firefly Photinus pyralis.</title>
        <authorList>
            <consortium name="Photinus pyralis genome working group"/>
            <person name="Fallon T.R."/>
            <person name="Sander Lower S.E."/>
            <person name="Weng J.-K."/>
        </authorList>
    </citation>
    <scope>NUCLEOTIDE SEQUENCE</scope>
    <source>
        <strain evidence="11">TRF0915ILg1</strain>
        <tissue evidence="11">Whole body</tissue>
    </source>
</reference>
<evidence type="ECO:0000256" key="6">
    <source>
        <dbReference type="ARBA" id="ARBA00023212"/>
    </source>
</evidence>
<dbReference type="GO" id="GO:0097431">
    <property type="term" value="C:mitotic spindle pole"/>
    <property type="evidence" value="ECO:0007669"/>
    <property type="project" value="TreeGrafter"/>
</dbReference>
<keyword evidence="10" id="KW-0472">Membrane</keyword>
<gene>
    <name evidence="11" type="ORF">ILUMI_09626</name>
</gene>
<evidence type="ECO:0000313" key="12">
    <source>
        <dbReference type="Proteomes" id="UP000801492"/>
    </source>
</evidence>
<accession>A0A8K0D3K1</accession>
<dbReference type="Pfam" id="PF21033">
    <property type="entry name" value="RMD1-3"/>
    <property type="match status" value="1"/>
</dbReference>
<dbReference type="Proteomes" id="UP000801492">
    <property type="component" value="Unassembled WGS sequence"/>
</dbReference>
<evidence type="ECO:0000256" key="9">
    <source>
        <dbReference type="SAM" id="MobiDB-lite"/>
    </source>
</evidence>